<keyword evidence="7" id="KW-0472">Membrane</keyword>
<keyword evidence="3" id="KW-0812">Transmembrane</keyword>
<name>A0A8T0R0E0_PANVG</name>
<comment type="caution">
    <text evidence="11">The sequence shown here is derived from an EMBL/GenBank/DDBJ whole genome shotgun (WGS) entry which is preliminary data.</text>
</comment>
<dbReference type="SUPFAM" id="SSF52058">
    <property type="entry name" value="L domain-like"/>
    <property type="match status" value="1"/>
</dbReference>
<evidence type="ECO:0000256" key="3">
    <source>
        <dbReference type="ARBA" id="ARBA00022692"/>
    </source>
</evidence>
<evidence type="ECO:0000313" key="12">
    <source>
        <dbReference type="Proteomes" id="UP000823388"/>
    </source>
</evidence>
<protein>
    <recommendedName>
        <fullName evidence="10">Leucine-rich repeat-containing N-terminal plant-type domain-containing protein</fullName>
    </recommendedName>
</protein>
<gene>
    <name evidence="11" type="ORF">PVAP13_6NG147906</name>
</gene>
<dbReference type="AlphaFoldDB" id="A0A8T0R0E0"/>
<keyword evidence="2" id="KW-0433">Leucine-rich repeat</keyword>
<dbReference type="InterPro" id="IPR032675">
    <property type="entry name" value="LRR_dom_sf"/>
</dbReference>
<comment type="subcellular location">
    <subcellularLocation>
        <location evidence="1">Membrane</location>
        <topology evidence="1">Single-pass type I membrane protein</topology>
    </subcellularLocation>
</comment>
<evidence type="ECO:0000259" key="10">
    <source>
        <dbReference type="Pfam" id="PF08263"/>
    </source>
</evidence>
<keyword evidence="8" id="KW-0325">Glycoprotein</keyword>
<reference evidence="11" key="1">
    <citation type="submission" date="2020-05" db="EMBL/GenBank/DDBJ databases">
        <title>WGS assembly of Panicum virgatum.</title>
        <authorList>
            <person name="Lovell J.T."/>
            <person name="Jenkins J."/>
            <person name="Shu S."/>
            <person name="Juenger T.E."/>
            <person name="Schmutz J."/>
        </authorList>
    </citation>
    <scope>NUCLEOTIDE SEQUENCE</scope>
    <source>
        <strain evidence="11">AP13</strain>
    </source>
</reference>
<keyword evidence="12" id="KW-1185">Reference proteome</keyword>
<evidence type="ECO:0000256" key="7">
    <source>
        <dbReference type="ARBA" id="ARBA00023136"/>
    </source>
</evidence>
<dbReference type="Gene3D" id="3.80.10.10">
    <property type="entry name" value="Ribonuclease Inhibitor"/>
    <property type="match status" value="1"/>
</dbReference>
<feature type="chain" id="PRO_5035928384" description="Leucine-rich repeat-containing N-terminal plant-type domain-containing protein" evidence="9">
    <location>
        <begin position="27"/>
        <end position="421"/>
    </location>
</feature>
<dbReference type="PANTHER" id="PTHR48061">
    <property type="entry name" value="LEUCINE-RICH REPEAT RECEPTOR PROTEIN KINASE EMS1-LIKE-RELATED"/>
    <property type="match status" value="1"/>
</dbReference>
<dbReference type="EMBL" id="CM029048">
    <property type="protein sequence ID" value="KAG2579087.1"/>
    <property type="molecule type" value="Genomic_DNA"/>
</dbReference>
<dbReference type="PANTHER" id="PTHR48061:SF14">
    <property type="entry name" value="LEUCINE-RICH REPEAT-CONTAINING N-TERMINAL PLANT-TYPE DOMAIN-CONTAINING PROTEIN"/>
    <property type="match status" value="1"/>
</dbReference>
<evidence type="ECO:0000256" key="9">
    <source>
        <dbReference type="SAM" id="SignalP"/>
    </source>
</evidence>
<dbReference type="InterPro" id="IPR001611">
    <property type="entry name" value="Leu-rich_rpt"/>
</dbReference>
<evidence type="ECO:0000256" key="5">
    <source>
        <dbReference type="ARBA" id="ARBA00022737"/>
    </source>
</evidence>
<evidence type="ECO:0000256" key="1">
    <source>
        <dbReference type="ARBA" id="ARBA00004479"/>
    </source>
</evidence>
<evidence type="ECO:0000313" key="11">
    <source>
        <dbReference type="EMBL" id="KAG2579087.1"/>
    </source>
</evidence>
<evidence type="ECO:0000256" key="4">
    <source>
        <dbReference type="ARBA" id="ARBA00022729"/>
    </source>
</evidence>
<dbReference type="InterPro" id="IPR046956">
    <property type="entry name" value="RLP23-like"/>
</dbReference>
<dbReference type="Proteomes" id="UP000823388">
    <property type="component" value="Chromosome 6N"/>
</dbReference>
<dbReference type="GO" id="GO:0016020">
    <property type="term" value="C:membrane"/>
    <property type="evidence" value="ECO:0007669"/>
    <property type="project" value="UniProtKB-SubCell"/>
</dbReference>
<dbReference type="Pfam" id="PF00560">
    <property type="entry name" value="LRR_1"/>
    <property type="match status" value="1"/>
</dbReference>
<evidence type="ECO:0000256" key="8">
    <source>
        <dbReference type="ARBA" id="ARBA00023180"/>
    </source>
</evidence>
<evidence type="ECO:0000256" key="6">
    <source>
        <dbReference type="ARBA" id="ARBA00022989"/>
    </source>
</evidence>
<accession>A0A8T0R0E0</accession>
<keyword evidence="4 9" id="KW-0732">Signal</keyword>
<feature type="signal peptide" evidence="9">
    <location>
        <begin position="1"/>
        <end position="26"/>
    </location>
</feature>
<proteinExistence type="predicted"/>
<keyword evidence="5" id="KW-0677">Repeat</keyword>
<organism evidence="11 12">
    <name type="scientific">Panicum virgatum</name>
    <name type="common">Blackwell switchgrass</name>
    <dbReference type="NCBI Taxonomy" id="38727"/>
    <lineage>
        <taxon>Eukaryota</taxon>
        <taxon>Viridiplantae</taxon>
        <taxon>Streptophyta</taxon>
        <taxon>Embryophyta</taxon>
        <taxon>Tracheophyta</taxon>
        <taxon>Spermatophyta</taxon>
        <taxon>Magnoliopsida</taxon>
        <taxon>Liliopsida</taxon>
        <taxon>Poales</taxon>
        <taxon>Poaceae</taxon>
        <taxon>PACMAD clade</taxon>
        <taxon>Panicoideae</taxon>
        <taxon>Panicodae</taxon>
        <taxon>Paniceae</taxon>
        <taxon>Panicinae</taxon>
        <taxon>Panicum</taxon>
        <taxon>Panicum sect. Hiantes</taxon>
    </lineage>
</organism>
<dbReference type="Pfam" id="PF08263">
    <property type="entry name" value="LRRNT_2"/>
    <property type="match status" value="1"/>
</dbReference>
<dbReference type="InterPro" id="IPR013210">
    <property type="entry name" value="LRR_N_plant-typ"/>
</dbReference>
<sequence>MVCLHHFPSYLLLVTVILATSGGGASLCHQDQSAALLRLEASFRFPDTYLNCPWIAFQVGNLPSWKENTNCCTWEGVTCGGMSGHVTALDQSRQCISGNLSSSDIFKLTSLLSLSLAYNYFDANPWPNPGFEKLTELKYLDLSYSGLSGALPVENGQLSNLIALNLSGLDLKDLNLETLIDSLGSLQELYLGNVKISVSSTNLADGSSAHTTSSLRELRMWGWTITSGHFDTVLTNLLFRSKLANLVTLYLSDFDLKNLSLHTLINSLSSLQELYLEEVNISASPITDLAHASSTNTTSGLKEMTMWLCTITRGHLDTVLTKLPFLSKLTLDVTNISGPIPVTETFAEFSSLAVLSLYSCGLTGTFPSWIFCIKSLTSLDVSGNENLCGELPEFVEGSALQELMLSGTKFSGKIPESIGNL</sequence>
<evidence type="ECO:0000256" key="2">
    <source>
        <dbReference type="ARBA" id="ARBA00022614"/>
    </source>
</evidence>
<keyword evidence="6" id="KW-1133">Transmembrane helix</keyword>
<feature type="domain" description="Leucine-rich repeat-containing N-terminal plant-type" evidence="10">
    <location>
        <begin position="30"/>
        <end position="79"/>
    </location>
</feature>